<evidence type="ECO:0000313" key="2">
    <source>
        <dbReference type="Proteomes" id="UP001285354"/>
    </source>
</evidence>
<dbReference type="AlphaFoldDB" id="A0AAD9T4S2"/>
<reference evidence="1" key="1">
    <citation type="submission" date="2023-06" db="EMBL/GenBank/DDBJ databases">
        <title>Draft genome of Marssonina rosae.</title>
        <authorList>
            <person name="Cheng Q."/>
        </authorList>
    </citation>
    <scope>NUCLEOTIDE SEQUENCE</scope>
    <source>
        <strain evidence="1">R4</strain>
    </source>
</reference>
<keyword evidence="2" id="KW-1185">Reference proteome</keyword>
<proteinExistence type="predicted"/>
<evidence type="ECO:0000313" key="1">
    <source>
        <dbReference type="EMBL" id="KAK2629526.1"/>
    </source>
</evidence>
<dbReference type="EMBL" id="JAUBYV010000001">
    <property type="protein sequence ID" value="KAK2629526.1"/>
    <property type="molecule type" value="Genomic_DNA"/>
</dbReference>
<dbReference type="Proteomes" id="UP001285354">
    <property type="component" value="Unassembled WGS sequence"/>
</dbReference>
<organism evidence="1 2">
    <name type="scientific">Diplocarpon rosae</name>
    <dbReference type="NCBI Taxonomy" id="946125"/>
    <lineage>
        <taxon>Eukaryota</taxon>
        <taxon>Fungi</taxon>
        <taxon>Dikarya</taxon>
        <taxon>Ascomycota</taxon>
        <taxon>Pezizomycotina</taxon>
        <taxon>Leotiomycetes</taxon>
        <taxon>Helotiales</taxon>
        <taxon>Drepanopezizaceae</taxon>
        <taxon>Diplocarpon</taxon>
    </lineage>
</organism>
<gene>
    <name evidence="1" type="ORF">QTJ16_000346</name>
</gene>
<sequence length="144" mass="16413">MERCQRWDNHLSNRRLHRQRRALMASQRQRSASSLRSGQRVFTAVILGREFSMTLARASTSRLGDNNIVLVTLPSGVDILPAEMVAKSNRGMYAVGRLGRDDRRVERGKAKTELSLQTLLKRKWAEVALETTSTSETRCRMSPR</sequence>
<comment type="caution">
    <text evidence="1">The sequence shown here is derived from an EMBL/GenBank/DDBJ whole genome shotgun (WGS) entry which is preliminary data.</text>
</comment>
<accession>A0AAD9T4S2</accession>
<name>A0AAD9T4S2_9HELO</name>
<protein>
    <submittedName>
        <fullName evidence="1">Uncharacterized protein</fullName>
    </submittedName>
</protein>